<evidence type="ECO:0000256" key="1">
    <source>
        <dbReference type="SAM" id="MobiDB-lite"/>
    </source>
</evidence>
<sequence length="427" mass="45299">MIRLSVAWDDIGGLVDAHERFLAGSLVESDVRDSVLDSWKRCRSAGLEPHRLLVPYSADVTLDDGFLRAADPVLQDLNASLVDVGMAIALCDAQGRMVQRLGGDPGLRERLDEVQFAPGFDASEPVVGTNGVGTALAERGPVYVAGREHFADCLQPFACAGAPVRDPLSGRIEAVLDLTCLRDQGDPAMMRMVREAARSIEARLLDQATRRERALLAAYRRAGGHPEAWPKQPEGLSHGPDQGVGALPRLDLVVLREKAEELIASPHRTLDEVALPSGRTATLLRRRLTGEDGEAGVAVEARVLGGPRLRHVTPSPSATQTAALPAAAQTWASPSVRRAVPSSTPAPTSPIGPPTAWRAPDTGAVRAATATGAVPAAAPTTAPPAARRRAPPPPRATRPPPPCPPRHTPPPRPPPRPTPARKPTVRR</sequence>
<comment type="caution">
    <text evidence="3">The sequence shown here is derived from an EMBL/GenBank/DDBJ whole genome shotgun (WGS) entry which is preliminary data.</text>
</comment>
<organism evidence="3 4">
    <name type="scientific">Streptomyces muensis</name>
    <dbReference type="NCBI Taxonomy" id="1077944"/>
    <lineage>
        <taxon>Bacteria</taxon>
        <taxon>Bacillati</taxon>
        <taxon>Actinomycetota</taxon>
        <taxon>Actinomycetes</taxon>
        <taxon>Kitasatosporales</taxon>
        <taxon>Streptomycetaceae</taxon>
        <taxon>Streptomyces</taxon>
    </lineage>
</organism>
<feature type="compositionally biased region" description="Low complexity" evidence="1">
    <location>
        <begin position="364"/>
        <end position="385"/>
    </location>
</feature>
<dbReference type="EMBL" id="JAKEIP010000553">
    <property type="protein sequence ID" value="MCF1600502.1"/>
    <property type="molecule type" value="Genomic_DNA"/>
</dbReference>
<dbReference type="InterPro" id="IPR003018">
    <property type="entry name" value="GAF"/>
</dbReference>
<feature type="compositionally biased region" description="Low complexity" evidence="1">
    <location>
        <begin position="328"/>
        <end position="346"/>
    </location>
</feature>
<dbReference type="InterPro" id="IPR029016">
    <property type="entry name" value="GAF-like_dom_sf"/>
</dbReference>
<reference evidence="3" key="1">
    <citation type="submission" date="2022-01" db="EMBL/GenBank/DDBJ databases">
        <title>Draft Genome Sequences of Seven Type Strains of the Genus Streptomyces.</title>
        <authorList>
            <person name="Aziz S."/>
            <person name="Coretto E."/>
            <person name="Chronakova A."/>
            <person name="Sproer C."/>
            <person name="Huber K."/>
            <person name="Nouioui I."/>
            <person name="Gross H."/>
        </authorList>
    </citation>
    <scope>NUCLEOTIDE SEQUENCE</scope>
    <source>
        <strain evidence="3">DSM 103493</strain>
    </source>
</reference>
<evidence type="ECO:0000259" key="2">
    <source>
        <dbReference type="Pfam" id="PF01590"/>
    </source>
</evidence>
<dbReference type="RefSeq" id="WP_372497438.1">
    <property type="nucleotide sequence ID" value="NZ_JAKEIP010000553.1"/>
</dbReference>
<feature type="non-terminal residue" evidence="3">
    <location>
        <position position="427"/>
    </location>
</feature>
<dbReference type="Gene3D" id="3.30.450.40">
    <property type="match status" value="1"/>
</dbReference>
<name>A0A9X1Q7X3_STRM4</name>
<keyword evidence="4" id="KW-1185">Reference proteome</keyword>
<feature type="domain" description="GAF" evidence="2">
    <location>
        <begin position="72"/>
        <end position="203"/>
    </location>
</feature>
<accession>A0A9X1Q7X3</accession>
<feature type="region of interest" description="Disordered" evidence="1">
    <location>
        <begin position="224"/>
        <end position="243"/>
    </location>
</feature>
<evidence type="ECO:0000313" key="3">
    <source>
        <dbReference type="EMBL" id="MCF1600502.1"/>
    </source>
</evidence>
<dbReference type="Pfam" id="PF01590">
    <property type="entry name" value="GAF"/>
    <property type="match status" value="1"/>
</dbReference>
<proteinExistence type="predicted"/>
<feature type="compositionally biased region" description="Pro residues" evidence="1">
    <location>
        <begin position="391"/>
        <end position="420"/>
    </location>
</feature>
<feature type="region of interest" description="Disordered" evidence="1">
    <location>
        <begin position="328"/>
        <end position="427"/>
    </location>
</feature>
<protein>
    <submittedName>
        <fullName evidence="3">Protein phosphatase</fullName>
    </submittedName>
</protein>
<evidence type="ECO:0000313" key="4">
    <source>
        <dbReference type="Proteomes" id="UP001139384"/>
    </source>
</evidence>
<dbReference type="Proteomes" id="UP001139384">
    <property type="component" value="Unassembled WGS sequence"/>
</dbReference>
<dbReference type="AlphaFoldDB" id="A0A9X1Q7X3"/>
<gene>
    <name evidence="3" type="ORF">L0P92_44265</name>
</gene>